<sequence>MRFKRAADMLKTFFPSEASFTNSTFIARLNGLLKGFGTLQHIHQEIKLWNIPGSSKHILLDMMQRSVGETRNNAVRLTSEKVE</sequence>
<protein>
    <submittedName>
        <fullName evidence="1">Uncharacterized protein</fullName>
    </submittedName>
</protein>
<accession>A0A1E7DU31</accession>
<dbReference type="AlphaFoldDB" id="A0A1E7DU31"/>
<comment type="caution">
    <text evidence="1">The sequence shown here is derived from an EMBL/GenBank/DDBJ whole genome shotgun (WGS) entry which is preliminary data.</text>
</comment>
<dbReference type="EMBL" id="MAMP01000001">
    <property type="protein sequence ID" value="OES46581.1"/>
    <property type="molecule type" value="Genomic_DNA"/>
</dbReference>
<proteinExistence type="predicted"/>
<reference evidence="1 2" key="1">
    <citation type="submission" date="2016-06" db="EMBL/GenBank/DDBJ databases">
        <title>Domibacillus iocasae genome sequencing.</title>
        <authorList>
            <person name="Verma A."/>
            <person name="Pal Y."/>
            <person name="Ojha A.K."/>
            <person name="Krishnamurthi S."/>
        </authorList>
    </citation>
    <scope>NUCLEOTIDE SEQUENCE [LARGE SCALE GENOMIC DNA]</scope>
    <source>
        <strain evidence="1 2">DSM 29979</strain>
    </source>
</reference>
<gene>
    <name evidence="1" type="ORF">BA724_00545</name>
</gene>
<organism evidence="1 2">
    <name type="scientific">Domibacillus iocasae</name>
    <dbReference type="NCBI Taxonomy" id="1714016"/>
    <lineage>
        <taxon>Bacteria</taxon>
        <taxon>Bacillati</taxon>
        <taxon>Bacillota</taxon>
        <taxon>Bacilli</taxon>
        <taxon>Bacillales</taxon>
        <taxon>Bacillaceae</taxon>
        <taxon>Domibacillus</taxon>
    </lineage>
</organism>
<evidence type="ECO:0000313" key="1">
    <source>
        <dbReference type="EMBL" id="OES46581.1"/>
    </source>
</evidence>
<keyword evidence="2" id="KW-1185">Reference proteome</keyword>
<dbReference type="Proteomes" id="UP000095658">
    <property type="component" value="Unassembled WGS sequence"/>
</dbReference>
<evidence type="ECO:0000313" key="2">
    <source>
        <dbReference type="Proteomes" id="UP000095658"/>
    </source>
</evidence>
<dbReference type="STRING" id="1714016.BA724_00545"/>
<name>A0A1E7DU31_9BACI</name>